<evidence type="ECO:0000256" key="2">
    <source>
        <dbReference type="ARBA" id="ARBA00022723"/>
    </source>
</evidence>
<reference evidence="9" key="1">
    <citation type="journal article" date="2020" name="Mol. Plant Microbe Interact.">
        <title>Genome Sequence of the Biocontrol Agent Coniothyrium minitans strain Conio (IMI 134523).</title>
        <authorList>
            <person name="Patel D."/>
            <person name="Shittu T.A."/>
            <person name="Baroncelli R."/>
            <person name="Muthumeenakshi S."/>
            <person name="Osborne T.H."/>
            <person name="Janganan T.K."/>
            <person name="Sreenivasaprasad S."/>
        </authorList>
    </citation>
    <scope>NUCLEOTIDE SEQUENCE</scope>
    <source>
        <strain evidence="9">Conio</strain>
    </source>
</reference>
<keyword evidence="4" id="KW-0805">Transcription regulation</keyword>
<dbReference type="AlphaFoldDB" id="A0A9P6KK41"/>
<dbReference type="Proteomes" id="UP000756921">
    <property type="component" value="Unassembled WGS sequence"/>
</dbReference>
<dbReference type="EMBL" id="WJXW01000016">
    <property type="protein sequence ID" value="KAF9729400.1"/>
    <property type="molecule type" value="Genomic_DNA"/>
</dbReference>
<name>A0A9P6KK41_9PLEO</name>
<dbReference type="SUPFAM" id="SSF57701">
    <property type="entry name" value="Zn2/Cys6 DNA-binding domain"/>
    <property type="match status" value="1"/>
</dbReference>
<evidence type="ECO:0000256" key="4">
    <source>
        <dbReference type="ARBA" id="ARBA00023015"/>
    </source>
</evidence>
<gene>
    <name evidence="9" type="ORF">PMIN01_12264</name>
</gene>
<dbReference type="OrthoDB" id="25921at2759"/>
<sequence length="220" mass="24200">MTSKVRIACRRCRAKRIKCDGGIPACSNCQKACEICLDVDGRNNSISIPRDFAANARARIDWLEEQLRRHAPHVNMDEGPKVDLRFQEATNPGEVPETMTVETEDTASPPKRNFAATQEQVPHDQPFATEARSVALDLGLLSLSSDSRQLHYLGTSSGRLFTSLIGLGSPETIAQARAGNTPSIYSQPSPSGKPVPFAHAKRLKESCRLVYETLRKVRAT</sequence>
<dbReference type="CDD" id="cd00067">
    <property type="entry name" value="GAL4"/>
    <property type="match status" value="1"/>
</dbReference>
<dbReference type="GO" id="GO:0000981">
    <property type="term" value="F:DNA-binding transcription factor activity, RNA polymerase II-specific"/>
    <property type="evidence" value="ECO:0007669"/>
    <property type="project" value="InterPro"/>
</dbReference>
<dbReference type="InterPro" id="IPR001138">
    <property type="entry name" value="Zn2Cys6_DnaBD"/>
</dbReference>
<keyword evidence="2" id="KW-0479">Metal-binding</keyword>
<comment type="subcellular location">
    <subcellularLocation>
        <location evidence="1">Nucleus</location>
    </subcellularLocation>
</comment>
<keyword evidence="7" id="KW-0539">Nucleus</keyword>
<dbReference type="PANTHER" id="PTHR47782:SF1">
    <property type="entry name" value="PYRIMIDINE PATHWAY REGULATORY PROTEIN 1"/>
    <property type="match status" value="1"/>
</dbReference>
<dbReference type="SMART" id="SM00066">
    <property type="entry name" value="GAL4"/>
    <property type="match status" value="1"/>
</dbReference>
<dbReference type="InterPro" id="IPR036864">
    <property type="entry name" value="Zn2-C6_fun-type_DNA-bd_sf"/>
</dbReference>
<dbReference type="Gene3D" id="4.10.240.10">
    <property type="entry name" value="Zn(2)-C6 fungal-type DNA-binding domain"/>
    <property type="match status" value="1"/>
</dbReference>
<evidence type="ECO:0000313" key="9">
    <source>
        <dbReference type="EMBL" id="KAF9729400.1"/>
    </source>
</evidence>
<dbReference type="PROSITE" id="PS00463">
    <property type="entry name" value="ZN2_CY6_FUNGAL_1"/>
    <property type="match status" value="1"/>
</dbReference>
<evidence type="ECO:0000259" key="8">
    <source>
        <dbReference type="PROSITE" id="PS50048"/>
    </source>
</evidence>
<evidence type="ECO:0000256" key="6">
    <source>
        <dbReference type="ARBA" id="ARBA00023163"/>
    </source>
</evidence>
<evidence type="ECO:0000256" key="1">
    <source>
        <dbReference type="ARBA" id="ARBA00004123"/>
    </source>
</evidence>
<evidence type="ECO:0000256" key="7">
    <source>
        <dbReference type="ARBA" id="ARBA00023242"/>
    </source>
</evidence>
<organism evidence="9 10">
    <name type="scientific">Paraphaeosphaeria minitans</name>
    <dbReference type="NCBI Taxonomy" id="565426"/>
    <lineage>
        <taxon>Eukaryota</taxon>
        <taxon>Fungi</taxon>
        <taxon>Dikarya</taxon>
        <taxon>Ascomycota</taxon>
        <taxon>Pezizomycotina</taxon>
        <taxon>Dothideomycetes</taxon>
        <taxon>Pleosporomycetidae</taxon>
        <taxon>Pleosporales</taxon>
        <taxon>Massarineae</taxon>
        <taxon>Didymosphaeriaceae</taxon>
        <taxon>Paraphaeosphaeria</taxon>
    </lineage>
</organism>
<feature type="domain" description="Zn(2)-C6 fungal-type" evidence="8">
    <location>
        <begin position="8"/>
        <end position="36"/>
    </location>
</feature>
<dbReference type="PANTHER" id="PTHR47782">
    <property type="entry name" value="ZN(II)2CYS6 TRANSCRIPTION FACTOR (EUROFUNG)-RELATED"/>
    <property type="match status" value="1"/>
</dbReference>
<keyword evidence="5" id="KW-0238">DNA-binding</keyword>
<dbReference type="PROSITE" id="PS50048">
    <property type="entry name" value="ZN2_CY6_FUNGAL_2"/>
    <property type="match status" value="1"/>
</dbReference>
<dbReference type="GO" id="GO:0043565">
    <property type="term" value="F:sequence-specific DNA binding"/>
    <property type="evidence" value="ECO:0007669"/>
    <property type="project" value="TreeGrafter"/>
</dbReference>
<proteinExistence type="predicted"/>
<dbReference type="GO" id="GO:0005634">
    <property type="term" value="C:nucleus"/>
    <property type="evidence" value="ECO:0007669"/>
    <property type="project" value="UniProtKB-SubCell"/>
</dbReference>
<dbReference type="InterPro" id="IPR052202">
    <property type="entry name" value="Yeast_MetPath_Reg"/>
</dbReference>
<accession>A0A9P6KK41</accession>
<dbReference type="GO" id="GO:0008270">
    <property type="term" value="F:zinc ion binding"/>
    <property type="evidence" value="ECO:0007669"/>
    <property type="project" value="InterPro"/>
</dbReference>
<comment type="caution">
    <text evidence="9">The sequence shown here is derived from an EMBL/GenBank/DDBJ whole genome shotgun (WGS) entry which is preliminary data.</text>
</comment>
<keyword evidence="6" id="KW-0804">Transcription</keyword>
<protein>
    <submittedName>
        <fullName evidence="9">Zn 2cys6 transcription factor</fullName>
    </submittedName>
</protein>
<keyword evidence="10" id="KW-1185">Reference proteome</keyword>
<evidence type="ECO:0000256" key="5">
    <source>
        <dbReference type="ARBA" id="ARBA00023125"/>
    </source>
</evidence>
<dbReference type="GO" id="GO:0045944">
    <property type="term" value="P:positive regulation of transcription by RNA polymerase II"/>
    <property type="evidence" value="ECO:0007669"/>
    <property type="project" value="TreeGrafter"/>
</dbReference>
<evidence type="ECO:0000256" key="3">
    <source>
        <dbReference type="ARBA" id="ARBA00022833"/>
    </source>
</evidence>
<dbReference type="Pfam" id="PF00172">
    <property type="entry name" value="Zn_clus"/>
    <property type="match status" value="1"/>
</dbReference>
<evidence type="ECO:0000313" key="10">
    <source>
        <dbReference type="Proteomes" id="UP000756921"/>
    </source>
</evidence>
<keyword evidence="3" id="KW-0862">Zinc</keyword>